<evidence type="ECO:0000256" key="3">
    <source>
        <dbReference type="ARBA" id="ARBA00012438"/>
    </source>
</evidence>
<dbReference type="CDD" id="cd06225">
    <property type="entry name" value="HAMP"/>
    <property type="match status" value="1"/>
</dbReference>
<dbReference type="PANTHER" id="PTHR45528">
    <property type="entry name" value="SENSOR HISTIDINE KINASE CPXA"/>
    <property type="match status" value="1"/>
</dbReference>
<comment type="catalytic activity">
    <reaction evidence="1">
        <text>ATP + protein L-histidine = ADP + protein N-phospho-L-histidine.</text>
        <dbReference type="EC" id="2.7.13.3"/>
    </reaction>
</comment>
<dbReference type="InterPro" id="IPR005467">
    <property type="entry name" value="His_kinase_dom"/>
</dbReference>
<feature type="coiled-coil region" evidence="12">
    <location>
        <begin position="232"/>
        <end position="259"/>
    </location>
</feature>
<keyword evidence="6" id="KW-0808">Transferase</keyword>
<dbReference type="RefSeq" id="WP_218283541.1">
    <property type="nucleotide sequence ID" value="NZ_CP078093.1"/>
</dbReference>
<accession>A0ABX8RCR6</accession>
<dbReference type="EC" id="2.7.13.3" evidence="3"/>
<name>A0ABX8RCR6_9CLOT</name>
<dbReference type="Proteomes" id="UP000886818">
    <property type="component" value="Chromosome"/>
</dbReference>
<evidence type="ECO:0000256" key="10">
    <source>
        <dbReference type="ARBA" id="ARBA00023012"/>
    </source>
</evidence>
<keyword evidence="12" id="KW-0175">Coiled coil</keyword>
<protein>
    <recommendedName>
        <fullName evidence="3">histidine kinase</fullName>
        <ecNumber evidence="3">2.7.13.3</ecNumber>
    </recommendedName>
</protein>
<keyword evidence="4" id="KW-1003">Cell membrane</keyword>
<reference evidence="16" key="1">
    <citation type="submission" date="2021-07" db="EMBL/GenBank/DDBJ databases">
        <title>Complete genome sequence of Crassaminicella sp. 143-21, isolated from a deep-sea hydrothermal vent.</title>
        <authorList>
            <person name="Li X."/>
        </authorList>
    </citation>
    <scope>NUCLEOTIDE SEQUENCE</scope>
    <source>
        <strain evidence="16">143-21</strain>
    </source>
</reference>
<dbReference type="InterPro" id="IPR003661">
    <property type="entry name" value="HisK_dim/P_dom"/>
</dbReference>
<dbReference type="InterPro" id="IPR003660">
    <property type="entry name" value="HAMP_dom"/>
</dbReference>
<keyword evidence="11 13" id="KW-0472">Membrane</keyword>
<feature type="transmembrane region" description="Helical" evidence="13">
    <location>
        <begin position="7"/>
        <end position="27"/>
    </location>
</feature>
<dbReference type="SMART" id="SM00304">
    <property type="entry name" value="HAMP"/>
    <property type="match status" value="1"/>
</dbReference>
<dbReference type="PANTHER" id="PTHR45528:SF1">
    <property type="entry name" value="SENSOR HISTIDINE KINASE CPXA"/>
    <property type="match status" value="1"/>
</dbReference>
<evidence type="ECO:0000256" key="5">
    <source>
        <dbReference type="ARBA" id="ARBA00022553"/>
    </source>
</evidence>
<keyword evidence="13" id="KW-0812">Transmembrane</keyword>
<feature type="domain" description="Histidine kinase" evidence="14">
    <location>
        <begin position="269"/>
        <end position="485"/>
    </location>
</feature>
<dbReference type="Pfam" id="PF02518">
    <property type="entry name" value="HATPase_c"/>
    <property type="match status" value="1"/>
</dbReference>
<evidence type="ECO:0000256" key="9">
    <source>
        <dbReference type="ARBA" id="ARBA00022840"/>
    </source>
</evidence>
<evidence type="ECO:0000259" key="15">
    <source>
        <dbReference type="PROSITE" id="PS50885"/>
    </source>
</evidence>
<evidence type="ECO:0000256" key="13">
    <source>
        <dbReference type="SAM" id="Phobius"/>
    </source>
</evidence>
<keyword evidence="9" id="KW-0067">ATP-binding</keyword>
<evidence type="ECO:0000256" key="8">
    <source>
        <dbReference type="ARBA" id="ARBA00022777"/>
    </source>
</evidence>
<dbReference type="InterPro" id="IPR050398">
    <property type="entry name" value="HssS/ArlS-like"/>
</dbReference>
<evidence type="ECO:0000256" key="7">
    <source>
        <dbReference type="ARBA" id="ARBA00022741"/>
    </source>
</evidence>
<proteinExistence type="predicted"/>
<evidence type="ECO:0000256" key="12">
    <source>
        <dbReference type="SAM" id="Coils"/>
    </source>
</evidence>
<evidence type="ECO:0000256" key="2">
    <source>
        <dbReference type="ARBA" id="ARBA00004651"/>
    </source>
</evidence>
<evidence type="ECO:0000313" key="17">
    <source>
        <dbReference type="Proteomes" id="UP000886818"/>
    </source>
</evidence>
<organism evidence="16 17">
    <name type="scientific">Crassaminicella indica</name>
    <dbReference type="NCBI Taxonomy" id="2855394"/>
    <lineage>
        <taxon>Bacteria</taxon>
        <taxon>Bacillati</taxon>
        <taxon>Bacillota</taxon>
        <taxon>Clostridia</taxon>
        <taxon>Eubacteriales</taxon>
        <taxon>Clostridiaceae</taxon>
        <taxon>Crassaminicella</taxon>
    </lineage>
</organism>
<keyword evidence="17" id="KW-1185">Reference proteome</keyword>
<evidence type="ECO:0000256" key="1">
    <source>
        <dbReference type="ARBA" id="ARBA00000085"/>
    </source>
</evidence>
<keyword evidence="7" id="KW-0547">Nucleotide-binding</keyword>
<dbReference type="EMBL" id="CP078093">
    <property type="protein sequence ID" value="QXM06848.1"/>
    <property type="molecule type" value="Genomic_DNA"/>
</dbReference>
<dbReference type="InterPro" id="IPR003594">
    <property type="entry name" value="HATPase_dom"/>
</dbReference>
<dbReference type="Pfam" id="PF00672">
    <property type="entry name" value="HAMP"/>
    <property type="match status" value="1"/>
</dbReference>
<evidence type="ECO:0000256" key="11">
    <source>
        <dbReference type="ARBA" id="ARBA00023136"/>
    </source>
</evidence>
<evidence type="ECO:0000256" key="6">
    <source>
        <dbReference type="ARBA" id="ARBA00022679"/>
    </source>
</evidence>
<feature type="domain" description="HAMP" evidence="15">
    <location>
        <begin position="188"/>
        <end position="240"/>
    </location>
</feature>
<evidence type="ECO:0000313" key="16">
    <source>
        <dbReference type="EMBL" id="QXM06848.1"/>
    </source>
</evidence>
<comment type="subcellular location">
    <subcellularLocation>
        <location evidence="2">Cell membrane</location>
        <topology evidence="2">Multi-pass membrane protein</topology>
    </subcellularLocation>
</comment>
<keyword evidence="10" id="KW-0902">Two-component regulatory system</keyword>
<evidence type="ECO:0000259" key="14">
    <source>
        <dbReference type="PROSITE" id="PS50109"/>
    </source>
</evidence>
<dbReference type="PROSITE" id="PS50109">
    <property type="entry name" value="HIS_KIN"/>
    <property type="match status" value="1"/>
</dbReference>
<dbReference type="GO" id="GO:0016301">
    <property type="term" value="F:kinase activity"/>
    <property type="evidence" value="ECO:0007669"/>
    <property type="project" value="UniProtKB-KW"/>
</dbReference>
<sequence length="485" mass="55746">MKNSIRIKLFMALIFFTFMIVGLSWTLNTKYLEKYYLEKKEETLIKYGKEIKNMVKDNVEDINSELGRIENTLGGNIIIFSADGSTLYYSSFHRGGNGFGKMGIRMLLSSRGIEEVLAGNKVLETFVHPKFKMKFLVHAVPLEGNKILILETSVGAIKESVEIAKDFYVYIGMIALVLGTILAHWFSKRFTKPIVELNRVAKYMAKLDFSKKYNVKGKDEIAQLGETMNYLSDRLDHTISELNRANKKLQEDIERERKIDLMRKEFISSVSHELKTPIALIQGYAEGLKENVADEQSKDFYCEVIIDEAEKMGKMVKDLLELSKMESGNITIDMETFDIYELVEKVYNKYKPIFEEENIHGILEKCDEDLKVIGESSKIEQVLINFINNGINHIGGERNIKLSIKGDNEKVRISVYNTGEHIPEKELQRIWDSFYKLDKARNREYGGTGLGLSIVRGILKLHNSDFGVLNRENGVEFWFELRKGD</sequence>
<dbReference type="Pfam" id="PF00512">
    <property type="entry name" value="HisKA"/>
    <property type="match status" value="1"/>
</dbReference>
<dbReference type="SMART" id="SM00388">
    <property type="entry name" value="HisKA"/>
    <property type="match status" value="1"/>
</dbReference>
<dbReference type="CDD" id="cd00082">
    <property type="entry name" value="HisKA"/>
    <property type="match status" value="1"/>
</dbReference>
<keyword evidence="13" id="KW-1133">Transmembrane helix</keyword>
<evidence type="ECO:0000256" key="4">
    <source>
        <dbReference type="ARBA" id="ARBA00022475"/>
    </source>
</evidence>
<keyword evidence="5" id="KW-0597">Phosphoprotein</keyword>
<feature type="transmembrane region" description="Helical" evidence="13">
    <location>
        <begin position="167"/>
        <end position="186"/>
    </location>
</feature>
<gene>
    <name evidence="16" type="ORF">KVH43_03750</name>
</gene>
<dbReference type="SMART" id="SM00387">
    <property type="entry name" value="HATPase_c"/>
    <property type="match status" value="1"/>
</dbReference>
<keyword evidence="8 16" id="KW-0418">Kinase</keyword>
<dbReference type="PROSITE" id="PS50885">
    <property type="entry name" value="HAMP"/>
    <property type="match status" value="1"/>
</dbReference>